<dbReference type="RefSeq" id="WP_144747074.1">
    <property type="nucleotide sequence ID" value="NZ_VMNW02000007.1"/>
</dbReference>
<evidence type="ECO:0000313" key="6">
    <source>
        <dbReference type="EMBL" id="KAA9164424.1"/>
    </source>
</evidence>
<dbReference type="Pfam" id="PF01494">
    <property type="entry name" value="FAD_binding_3"/>
    <property type="match status" value="1"/>
</dbReference>
<reference evidence="6" key="1">
    <citation type="submission" date="2019-09" db="EMBL/GenBank/DDBJ databases">
        <authorList>
            <person name="Teo W.F.A."/>
            <person name="Duangmal K."/>
        </authorList>
    </citation>
    <scope>NUCLEOTIDE SEQUENCE [LARGE SCALE GENOMIC DNA]</scope>
    <source>
        <strain evidence="6">K81G1</strain>
    </source>
</reference>
<dbReference type="AlphaFoldDB" id="A0A5N0VG58"/>
<keyword evidence="7" id="KW-1185">Reference proteome</keyword>
<evidence type="ECO:0000313" key="7">
    <source>
        <dbReference type="Proteomes" id="UP000319769"/>
    </source>
</evidence>
<dbReference type="PRINTS" id="PR00420">
    <property type="entry name" value="RNGMNOXGNASE"/>
</dbReference>
<dbReference type="Gene3D" id="3.30.9.10">
    <property type="entry name" value="D-Amino Acid Oxidase, subunit A, domain 2"/>
    <property type="match status" value="1"/>
</dbReference>
<feature type="region of interest" description="Disordered" evidence="4">
    <location>
        <begin position="91"/>
        <end position="112"/>
    </location>
</feature>
<dbReference type="OrthoDB" id="4246007at2"/>
<evidence type="ECO:0000259" key="5">
    <source>
        <dbReference type="Pfam" id="PF01494"/>
    </source>
</evidence>
<evidence type="ECO:0000256" key="1">
    <source>
        <dbReference type="ARBA" id="ARBA00001974"/>
    </source>
</evidence>
<dbReference type="Proteomes" id="UP000319769">
    <property type="component" value="Unassembled WGS sequence"/>
</dbReference>
<dbReference type="PANTHER" id="PTHR43004:SF19">
    <property type="entry name" value="BINDING MONOOXYGENASE, PUTATIVE (JCVI)-RELATED"/>
    <property type="match status" value="1"/>
</dbReference>
<evidence type="ECO:0000256" key="2">
    <source>
        <dbReference type="ARBA" id="ARBA00022630"/>
    </source>
</evidence>
<dbReference type="InterPro" id="IPR050641">
    <property type="entry name" value="RIFMO-like"/>
</dbReference>
<dbReference type="InterPro" id="IPR036188">
    <property type="entry name" value="FAD/NAD-bd_sf"/>
</dbReference>
<comment type="caution">
    <text evidence="6">The sequence shown here is derived from an EMBL/GenBank/DDBJ whole genome shotgun (WGS) entry which is preliminary data.</text>
</comment>
<dbReference type="GO" id="GO:0071949">
    <property type="term" value="F:FAD binding"/>
    <property type="evidence" value="ECO:0007669"/>
    <property type="project" value="InterPro"/>
</dbReference>
<protein>
    <submittedName>
        <fullName evidence="6">FAD-dependent oxidoreductase</fullName>
    </submittedName>
</protein>
<dbReference type="Gene3D" id="3.40.30.120">
    <property type="match status" value="1"/>
</dbReference>
<dbReference type="GO" id="GO:0016709">
    <property type="term" value="F:oxidoreductase activity, acting on paired donors, with incorporation or reduction of molecular oxygen, NAD(P)H as one donor, and incorporation of one atom of oxygen"/>
    <property type="evidence" value="ECO:0007669"/>
    <property type="project" value="UniProtKB-ARBA"/>
</dbReference>
<dbReference type="PANTHER" id="PTHR43004">
    <property type="entry name" value="TRK SYSTEM POTASSIUM UPTAKE PROTEIN"/>
    <property type="match status" value="1"/>
</dbReference>
<dbReference type="Pfam" id="PF21274">
    <property type="entry name" value="Rng_hyd_C"/>
    <property type="match status" value="1"/>
</dbReference>
<proteinExistence type="predicted"/>
<dbReference type="SUPFAM" id="SSF51905">
    <property type="entry name" value="FAD/NAD(P)-binding domain"/>
    <property type="match status" value="1"/>
</dbReference>
<keyword evidence="3" id="KW-0274">FAD</keyword>
<comment type="cofactor">
    <cofactor evidence="1">
        <name>FAD</name>
        <dbReference type="ChEBI" id="CHEBI:57692"/>
    </cofactor>
</comment>
<gene>
    <name evidence="6" type="ORF">FPZ12_007470</name>
</gene>
<dbReference type="NCBIfam" id="NF004780">
    <property type="entry name" value="PRK06126.1"/>
    <property type="match status" value="1"/>
</dbReference>
<evidence type="ECO:0000256" key="4">
    <source>
        <dbReference type="SAM" id="MobiDB-lite"/>
    </source>
</evidence>
<feature type="domain" description="FAD-binding" evidence="5">
    <location>
        <begin position="5"/>
        <end position="357"/>
    </location>
</feature>
<feature type="compositionally biased region" description="Basic and acidic residues" evidence="4">
    <location>
        <begin position="97"/>
        <end position="112"/>
    </location>
</feature>
<keyword evidence="2" id="KW-0285">Flavoprotein</keyword>
<dbReference type="InterPro" id="IPR002938">
    <property type="entry name" value="FAD-bd"/>
</dbReference>
<accession>A0A5N0VG58</accession>
<sequence>MVQRVPVLIAGGGPVGLALAGDLGWRGVASVVAEARDGSVFQPKMDMVGIRTMEFCRRWGIVEDVEAAGYNRSYVQDCAWVTNLNGYEFGREAFPPPEREKPPPQSPQHRERCPQNFFDPVLTRFAASTGQADIRYRTELVSFTDHGDHVRAVLRSTETGETCELDADYLVGCDGGTSTVRTALGIGMSGDGALTYTANAIFRCDGLEDLHTTTPGYRYIFIGPEGTWATLVAINGRDQWRFSLIGDATEREPTNEEMRAAIVRAVGREFDFEILSILPWVRRQLVADSYRKGRVFLAGDAAHLTSPTGGFGMNTGILDSVNLSWKLAARLHGWGGEALLDSYDFEQRPVAVRNVTEAGDNLKRMLAPRIARPEPALFADDDNPATQEARKRFGDDYTEMMKREWHSIGIHLGYVYEGSPVIVPDGSPIPAMTVSSYTPSARPGSRAPHVWLGEDRSLLDEFGPGFVLLRFDSSVDARHLLAAAEEAGVPARVTDVDSAEAAALYERKLVLVRPDGQVCWRGDEVPADPAAVVRRVTGQPAEIAVRA</sequence>
<evidence type="ECO:0000256" key="3">
    <source>
        <dbReference type="ARBA" id="ARBA00022827"/>
    </source>
</evidence>
<name>A0A5N0VG58_9PSEU</name>
<dbReference type="Gene3D" id="3.50.50.60">
    <property type="entry name" value="FAD/NAD(P)-binding domain"/>
    <property type="match status" value="1"/>
</dbReference>
<dbReference type="EMBL" id="VMNW02000007">
    <property type="protein sequence ID" value="KAA9164424.1"/>
    <property type="molecule type" value="Genomic_DNA"/>
</dbReference>
<organism evidence="6 7">
    <name type="scientific">Amycolatopsis acidicola</name>
    <dbReference type="NCBI Taxonomy" id="2596893"/>
    <lineage>
        <taxon>Bacteria</taxon>
        <taxon>Bacillati</taxon>
        <taxon>Actinomycetota</taxon>
        <taxon>Actinomycetes</taxon>
        <taxon>Pseudonocardiales</taxon>
        <taxon>Pseudonocardiaceae</taxon>
        <taxon>Amycolatopsis</taxon>
    </lineage>
</organism>